<protein>
    <recommendedName>
        <fullName evidence="2">DUF306 domain-containing protein</fullName>
    </recommendedName>
</protein>
<proteinExistence type="predicted"/>
<feature type="domain" description="DUF306" evidence="2">
    <location>
        <begin position="36"/>
        <end position="140"/>
    </location>
</feature>
<sequence>MGLLVLVLFAATACGARATDEPAGDAARQPAPGGEELWGKQYVLTKATVDGKPHTLVADTVLSLQFTDDRRVVANAGCNTMGGPLSLDEGRVVVQGLSTTEMGCPGPLDEQDDWLAGFLDSEPTWQLTEESGLTLRAGRTELLLTDKAVAEPARPLVGTLWTMDTLIDGETASSTTAGVPPATVRFTETEVEVFTGCNSGSAGYRFASGQATIEQLVLTRKACSPDVMRQEQAVVGVMSGTVELTVDSDMLTIDHPSGKGLRLRAE</sequence>
<evidence type="ECO:0000256" key="1">
    <source>
        <dbReference type="SAM" id="SignalP"/>
    </source>
</evidence>
<name>A0A1Q8CXK0_9PSEU</name>
<feature type="domain" description="DUF306" evidence="2">
    <location>
        <begin position="155"/>
        <end position="260"/>
    </location>
</feature>
<dbReference type="Gene3D" id="2.40.128.270">
    <property type="match status" value="2"/>
</dbReference>
<dbReference type="InterPro" id="IPR038670">
    <property type="entry name" value="HslJ-like_sf"/>
</dbReference>
<dbReference type="InterPro" id="IPR053147">
    <property type="entry name" value="Hsp_HslJ-like"/>
</dbReference>
<evidence type="ECO:0000259" key="2">
    <source>
        <dbReference type="Pfam" id="PF03724"/>
    </source>
</evidence>
<dbReference type="InterPro" id="IPR005184">
    <property type="entry name" value="DUF306_Meta_HslJ"/>
</dbReference>
<dbReference type="PANTHER" id="PTHR35535:SF2">
    <property type="entry name" value="DUF306 DOMAIN-CONTAINING PROTEIN"/>
    <property type="match status" value="1"/>
</dbReference>
<accession>A0A1Q8CXK0</accession>
<dbReference type="Proteomes" id="UP000185596">
    <property type="component" value="Unassembled WGS sequence"/>
</dbReference>
<feature type="chain" id="PRO_5012977279" description="DUF306 domain-containing protein" evidence="1">
    <location>
        <begin position="19"/>
        <end position="266"/>
    </location>
</feature>
<dbReference type="Pfam" id="PF03724">
    <property type="entry name" value="META"/>
    <property type="match status" value="2"/>
</dbReference>
<evidence type="ECO:0000313" key="3">
    <source>
        <dbReference type="EMBL" id="OLF19088.1"/>
    </source>
</evidence>
<evidence type="ECO:0000313" key="4">
    <source>
        <dbReference type="Proteomes" id="UP000185596"/>
    </source>
</evidence>
<keyword evidence="4" id="KW-1185">Reference proteome</keyword>
<reference evidence="3 4" key="1">
    <citation type="submission" date="2016-12" db="EMBL/GenBank/DDBJ databases">
        <title>The draft genome sequence of Actinophytocola sp. 11-183.</title>
        <authorList>
            <person name="Wang W."/>
            <person name="Yuan L."/>
        </authorList>
    </citation>
    <scope>NUCLEOTIDE SEQUENCE [LARGE SCALE GENOMIC DNA]</scope>
    <source>
        <strain evidence="3 4">11-183</strain>
    </source>
</reference>
<keyword evidence="1" id="KW-0732">Signal</keyword>
<dbReference type="EMBL" id="MSIE01000003">
    <property type="protein sequence ID" value="OLF19088.1"/>
    <property type="molecule type" value="Genomic_DNA"/>
</dbReference>
<dbReference type="PANTHER" id="PTHR35535">
    <property type="entry name" value="HEAT SHOCK PROTEIN HSLJ"/>
    <property type="match status" value="1"/>
</dbReference>
<comment type="caution">
    <text evidence="3">The sequence shown here is derived from an EMBL/GenBank/DDBJ whole genome shotgun (WGS) entry which is preliminary data.</text>
</comment>
<dbReference type="AlphaFoldDB" id="A0A1Q8CXK0"/>
<gene>
    <name evidence="3" type="ORF">BU204_02980</name>
</gene>
<organism evidence="3 4">
    <name type="scientific">Actinophytocola xanthii</name>
    <dbReference type="NCBI Taxonomy" id="1912961"/>
    <lineage>
        <taxon>Bacteria</taxon>
        <taxon>Bacillati</taxon>
        <taxon>Actinomycetota</taxon>
        <taxon>Actinomycetes</taxon>
        <taxon>Pseudonocardiales</taxon>
        <taxon>Pseudonocardiaceae</taxon>
    </lineage>
</organism>
<feature type="signal peptide" evidence="1">
    <location>
        <begin position="1"/>
        <end position="18"/>
    </location>
</feature>
<dbReference type="STRING" id="1912961.BU204_02980"/>